<keyword evidence="2 3" id="KW-0539">Nucleus</keyword>
<evidence type="ECO:0000256" key="4">
    <source>
        <dbReference type="SAM" id="MobiDB-lite"/>
    </source>
</evidence>
<protein>
    <recommendedName>
        <fullName evidence="5">CCT domain-containing protein</fullName>
    </recommendedName>
</protein>
<feature type="region of interest" description="Disordered" evidence="4">
    <location>
        <begin position="132"/>
        <end position="155"/>
    </location>
</feature>
<dbReference type="Proteomes" id="UP000541444">
    <property type="component" value="Unassembled WGS sequence"/>
</dbReference>
<evidence type="ECO:0000259" key="5">
    <source>
        <dbReference type="PROSITE" id="PS51017"/>
    </source>
</evidence>
<dbReference type="OrthoDB" id="153872at2759"/>
<dbReference type="Pfam" id="PF06203">
    <property type="entry name" value="CCT"/>
    <property type="match status" value="1"/>
</dbReference>
<comment type="caution">
    <text evidence="6">The sequence shown here is derived from an EMBL/GenBank/DDBJ whole genome shotgun (WGS) entry which is preliminary data.</text>
</comment>
<dbReference type="InterPro" id="IPR010402">
    <property type="entry name" value="CCT_domain"/>
</dbReference>
<evidence type="ECO:0000256" key="3">
    <source>
        <dbReference type="PROSITE-ProRule" id="PRU00357"/>
    </source>
</evidence>
<evidence type="ECO:0000256" key="2">
    <source>
        <dbReference type="ARBA" id="ARBA00023242"/>
    </source>
</evidence>
<dbReference type="PANTHER" id="PTHR31874:SF10">
    <property type="entry name" value="PROTEIN CHLOROPLAST IMPORT APPARATUS 2"/>
    <property type="match status" value="1"/>
</dbReference>
<feature type="region of interest" description="Disordered" evidence="4">
    <location>
        <begin position="258"/>
        <end position="282"/>
    </location>
</feature>
<dbReference type="AlphaFoldDB" id="A0A7J7ML37"/>
<organism evidence="6 7">
    <name type="scientific">Kingdonia uniflora</name>
    <dbReference type="NCBI Taxonomy" id="39325"/>
    <lineage>
        <taxon>Eukaryota</taxon>
        <taxon>Viridiplantae</taxon>
        <taxon>Streptophyta</taxon>
        <taxon>Embryophyta</taxon>
        <taxon>Tracheophyta</taxon>
        <taxon>Spermatophyta</taxon>
        <taxon>Magnoliopsida</taxon>
        <taxon>Ranunculales</taxon>
        <taxon>Circaeasteraceae</taxon>
        <taxon>Kingdonia</taxon>
    </lineage>
</organism>
<gene>
    <name evidence="6" type="ORF">GIB67_034714</name>
</gene>
<accession>A0A7J7ML37</accession>
<dbReference type="GO" id="GO:0005634">
    <property type="term" value="C:nucleus"/>
    <property type="evidence" value="ECO:0007669"/>
    <property type="project" value="UniProtKB-SubCell"/>
</dbReference>
<name>A0A7J7ML37_9MAGN</name>
<feature type="compositionally biased region" description="Basic residues" evidence="4">
    <location>
        <begin position="53"/>
        <end position="62"/>
    </location>
</feature>
<dbReference type="InterPro" id="IPR052453">
    <property type="entry name" value="CONSTANS-like_ZF"/>
</dbReference>
<reference evidence="6 7" key="1">
    <citation type="journal article" date="2020" name="IScience">
        <title>Genome Sequencing of the Endangered Kingdonia uniflora (Circaeasteraceae, Ranunculales) Reveals Potential Mechanisms of Evolutionary Specialization.</title>
        <authorList>
            <person name="Sun Y."/>
            <person name="Deng T."/>
            <person name="Zhang A."/>
            <person name="Moore M.J."/>
            <person name="Landis J.B."/>
            <person name="Lin N."/>
            <person name="Zhang H."/>
            <person name="Zhang X."/>
            <person name="Huang J."/>
            <person name="Zhang X."/>
            <person name="Sun H."/>
            <person name="Wang H."/>
        </authorList>
    </citation>
    <scope>NUCLEOTIDE SEQUENCE [LARGE SCALE GENOMIC DNA]</scope>
    <source>
        <strain evidence="6">TB1705</strain>
        <tissue evidence="6">Leaf</tissue>
    </source>
</reference>
<proteinExistence type="predicted"/>
<dbReference type="PANTHER" id="PTHR31874">
    <property type="entry name" value="CCT MOTIF FAMILY PROTEIN, EXPRESSED"/>
    <property type="match status" value="1"/>
</dbReference>
<feature type="domain" description="CCT" evidence="5">
    <location>
        <begin position="345"/>
        <end position="387"/>
    </location>
</feature>
<dbReference type="PROSITE" id="PS51017">
    <property type="entry name" value="CCT"/>
    <property type="match status" value="1"/>
</dbReference>
<comment type="subcellular location">
    <subcellularLocation>
        <location evidence="1 3">Nucleus</location>
    </subcellularLocation>
</comment>
<feature type="region of interest" description="Disordered" evidence="4">
    <location>
        <begin position="23"/>
        <end position="63"/>
    </location>
</feature>
<evidence type="ECO:0000256" key="1">
    <source>
        <dbReference type="ARBA" id="ARBA00004123"/>
    </source>
</evidence>
<feature type="compositionally biased region" description="Low complexity" evidence="4">
    <location>
        <begin position="23"/>
        <end position="46"/>
    </location>
</feature>
<feature type="compositionally biased region" description="Basic and acidic residues" evidence="4">
    <location>
        <begin position="268"/>
        <end position="282"/>
    </location>
</feature>
<dbReference type="GO" id="GO:0006355">
    <property type="term" value="P:regulation of DNA-templated transcription"/>
    <property type="evidence" value="ECO:0007669"/>
    <property type="project" value="TreeGrafter"/>
</dbReference>
<evidence type="ECO:0000313" key="7">
    <source>
        <dbReference type="Proteomes" id="UP000541444"/>
    </source>
</evidence>
<evidence type="ECO:0000313" key="6">
    <source>
        <dbReference type="EMBL" id="KAF6155619.1"/>
    </source>
</evidence>
<sequence>MSSCLSGGAGRTYGFDLDIVKPTTSTSTRTSNSSSPSSTISESINSPLAISTRKPRTPRKRPNQTYNEAAALLSTVYPNIFSTKNLRRPSKNTKAAYDYSYSEEFSELLPPSPSFQNTEFLLHQPISTEQPRFRIAPKPSNSSEKPTTGCDFRLSSLSPSRPYEEDLDAESILDEEMEEGIDSIMGNLSVDNYEFDPYSYYQNPMGFDFFGKFDFGFGLGGGIKPLIHVDEGDWWRRFPTTVDVLAITPKQNKVTLVKKSDKKKKKKVEKEANNSESLKDMSPELNLSSSLSLGLKLSYGNVLNAWSDRGSPFSDDILGSELSESTEAIARLMQMDLFSENGGLREASVLRYREKRRSRLFSKKIRYQVRKVNADRRPRMKAIPNYSFGRFVRRLTSAIGQEMKRKLT</sequence>
<keyword evidence="7" id="KW-1185">Reference proteome</keyword>
<dbReference type="EMBL" id="JACGCM010001410">
    <property type="protein sequence ID" value="KAF6155619.1"/>
    <property type="molecule type" value="Genomic_DNA"/>
</dbReference>